<dbReference type="PRINTS" id="PR01438">
    <property type="entry name" value="UNVRSLSTRESS"/>
</dbReference>
<reference evidence="4" key="1">
    <citation type="journal article" date="2019" name="Int. J. Syst. Evol. Microbiol.">
        <title>The Global Catalogue of Microorganisms (GCM) 10K type strain sequencing project: providing services to taxonomists for standard genome sequencing and annotation.</title>
        <authorList>
            <consortium name="The Broad Institute Genomics Platform"/>
            <consortium name="The Broad Institute Genome Sequencing Center for Infectious Disease"/>
            <person name="Wu L."/>
            <person name="Ma J."/>
        </authorList>
    </citation>
    <scope>NUCLEOTIDE SEQUENCE [LARGE SCALE GENOMIC DNA]</scope>
    <source>
        <strain evidence="4">JCM 17336</strain>
    </source>
</reference>
<dbReference type="CDD" id="cd00293">
    <property type="entry name" value="USP-like"/>
    <property type="match status" value="1"/>
</dbReference>
<evidence type="ECO:0000313" key="3">
    <source>
        <dbReference type="EMBL" id="GAA3744581.1"/>
    </source>
</evidence>
<dbReference type="InterPro" id="IPR006016">
    <property type="entry name" value="UspA"/>
</dbReference>
<sequence length="290" mass="33474">MSKFERQTLILSTMKKILFPTDFSDAATNAFVHALEFAKVVNAELILLHTFEIPVYDSQFFPENYASIYSSIELAKFEMFKDEIPKLRQIAAERKLEDIVIKHRLMDGDLIYNLKNAVEEDQVDFVIMGTNSASDWTKFFTGSNTESVISGVEVPVLCIPIDAKYRKVKTIGFTTRYREKDKKELKKILKIAKKTGAKVKSLYVKTSNSDVSEEVRKEWEKEFSEENVEFLVLPSDDVKETILDFILYKDIDILTTITHKRSFFESLFDSSFSKKIAKEVTIPILVMHED</sequence>
<evidence type="ECO:0000259" key="2">
    <source>
        <dbReference type="Pfam" id="PF00582"/>
    </source>
</evidence>
<dbReference type="Proteomes" id="UP001501367">
    <property type="component" value="Unassembled WGS sequence"/>
</dbReference>
<dbReference type="Pfam" id="PF00582">
    <property type="entry name" value="Usp"/>
    <property type="match status" value="2"/>
</dbReference>
<dbReference type="PANTHER" id="PTHR46268:SF22">
    <property type="entry name" value="SENSOR PROTEIN KDPD-RELATED"/>
    <property type="match status" value="1"/>
</dbReference>
<name>A0ABP7FNV5_9FLAO</name>
<dbReference type="SUPFAM" id="SSF52402">
    <property type="entry name" value="Adenine nucleotide alpha hydrolases-like"/>
    <property type="match status" value="2"/>
</dbReference>
<evidence type="ECO:0000313" key="4">
    <source>
        <dbReference type="Proteomes" id="UP001501367"/>
    </source>
</evidence>
<evidence type="ECO:0000256" key="1">
    <source>
        <dbReference type="ARBA" id="ARBA00008791"/>
    </source>
</evidence>
<organism evidence="3 4">
    <name type="scientific">Flavobacterium ginsengisoli</name>
    <dbReference type="NCBI Taxonomy" id="871694"/>
    <lineage>
        <taxon>Bacteria</taxon>
        <taxon>Pseudomonadati</taxon>
        <taxon>Bacteroidota</taxon>
        <taxon>Flavobacteriia</taxon>
        <taxon>Flavobacteriales</taxon>
        <taxon>Flavobacteriaceae</taxon>
        <taxon>Flavobacterium</taxon>
    </lineage>
</organism>
<dbReference type="PANTHER" id="PTHR46268">
    <property type="entry name" value="STRESS RESPONSE PROTEIN NHAX"/>
    <property type="match status" value="1"/>
</dbReference>
<protein>
    <recommendedName>
        <fullName evidence="2">UspA domain-containing protein</fullName>
    </recommendedName>
</protein>
<dbReference type="Gene3D" id="3.40.50.620">
    <property type="entry name" value="HUPs"/>
    <property type="match status" value="2"/>
</dbReference>
<keyword evidence="4" id="KW-1185">Reference proteome</keyword>
<accession>A0ABP7FNV5</accession>
<dbReference type="InterPro" id="IPR014729">
    <property type="entry name" value="Rossmann-like_a/b/a_fold"/>
</dbReference>
<gene>
    <name evidence="3" type="ORF">GCM10022422_30830</name>
</gene>
<feature type="domain" description="UspA" evidence="2">
    <location>
        <begin position="206"/>
        <end position="287"/>
    </location>
</feature>
<proteinExistence type="inferred from homology"/>
<dbReference type="EMBL" id="BAABDT010000006">
    <property type="protein sequence ID" value="GAA3744581.1"/>
    <property type="molecule type" value="Genomic_DNA"/>
</dbReference>
<dbReference type="InterPro" id="IPR006015">
    <property type="entry name" value="Universal_stress_UspA"/>
</dbReference>
<feature type="domain" description="UspA" evidence="2">
    <location>
        <begin position="14"/>
        <end position="160"/>
    </location>
</feature>
<comment type="similarity">
    <text evidence="1">Belongs to the universal stress protein A family.</text>
</comment>
<comment type="caution">
    <text evidence="3">The sequence shown here is derived from an EMBL/GenBank/DDBJ whole genome shotgun (WGS) entry which is preliminary data.</text>
</comment>